<keyword evidence="2" id="KW-1185">Reference proteome</keyword>
<dbReference type="AlphaFoldDB" id="A0A0B1SEG1"/>
<organism evidence="1 2">
    <name type="scientific">Oesophagostomum dentatum</name>
    <name type="common">Nodular worm</name>
    <dbReference type="NCBI Taxonomy" id="61180"/>
    <lineage>
        <taxon>Eukaryota</taxon>
        <taxon>Metazoa</taxon>
        <taxon>Ecdysozoa</taxon>
        <taxon>Nematoda</taxon>
        <taxon>Chromadorea</taxon>
        <taxon>Rhabditida</taxon>
        <taxon>Rhabditina</taxon>
        <taxon>Rhabditomorpha</taxon>
        <taxon>Strongyloidea</taxon>
        <taxon>Strongylidae</taxon>
        <taxon>Oesophagostomum</taxon>
    </lineage>
</organism>
<protein>
    <submittedName>
        <fullName evidence="1">Uncharacterized protein</fullName>
    </submittedName>
</protein>
<sequence>MSRSFNILEVAERQMKGLSFINDMRKDTSFVIVDDGVRAVREAEERYLNREADAHLKAISEGKINRAAILMLMIPLCNYVERLEIEIKNTRNLLSDIQGRQSDLDAELKHVESINCILKDGTTYN</sequence>
<name>A0A0B1SEG1_OESDE</name>
<proteinExistence type="predicted"/>
<dbReference type="Proteomes" id="UP000053660">
    <property type="component" value="Unassembled WGS sequence"/>
</dbReference>
<gene>
    <name evidence="1" type="ORF">OESDEN_16979</name>
</gene>
<reference evidence="1 2" key="1">
    <citation type="submission" date="2014-03" db="EMBL/GenBank/DDBJ databases">
        <title>Draft genome of the hookworm Oesophagostomum dentatum.</title>
        <authorList>
            <person name="Mitreva M."/>
        </authorList>
    </citation>
    <scope>NUCLEOTIDE SEQUENCE [LARGE SCALE GENOMIC DNA]</scope>
    <source>
        <strain evidence="1 2">OD-Hann</strain>
    </source>
</reference>
<accession>A0A0B1SEG1</accession>
<evidence type="ECO:0000313" key="1">
    <source>
        <dbReference type="EMBL" id="KHJ83324.1"/>
    </source>
</evidence>
<evidence type="ECO:0000313" key="2">
    <source>
        <dbReference type="Proteomes" id="UP000053660"/>
    </source>
</evidence>
<dbReference type="OrthoDB" id="5848209at2759"/>
<dbReference type="EMBL" id="KN573994">
    <property type="protein sequence ID" value="KHJ83324.1"/>
    <property type="molecule type" value="Genomic_DNA"/>
</dbReference>